<protein>
    <submittedName>
        <fullName evidence="2">Proline racemase family protein</fullName>
    </submittedName>
</protein>
<dbReference type="Gene3D" id="3.10.310.10">
    <property type="entry name" value="Diaminopimelate Epimerase, Chain A, domain 1"/>
    <property type="match status" value="2"/>
</dbReference>
<evidence type="ECO:0000256" key="1">
    <source>
        <dbReference type="ARBA" id="ARBA00007529"/>
    </source>
</evidence>
<dbReference type="Pfam" id="PF05544">
    <property type="entry name" value="Pro_racemase"/>
    <property type="match status" value="1"/>
</dbReference>
<dbReference type="PIRSF" id="PIRSF029792">
    <property type="entry name" value="Pro_racemase"/>
    <property type="match status" value="1"/>
</dbReference>
<dbReference type="GO" id="GO:0047580">
    <property type="term" value="F:4-hydroxyproline epimerase activity"/>
    <property type="evidence" value="ECO:0007669"/>
    <property type="project" value="TreeGrafter"/>
</dbReference>
<reference evidence="2" key="2">
    <citation type="submission" date="2022-02" db="EMBL/GenBank/DDBJ databases">
        <authorList>
            <person name="Elcheninov A.G."/>
            <person name="Sorokin D.Y."/>
            <person name="Kublanov I.V."/>
        </authorList>
    </citation>
    <scope>NUCLEOTIDE SEQUENCE</scope>
    <source>
        <strain evidence="2">AArc-St2</strain>
    </source>
</reference>
<comment type="caution">
    <text evidence="2">The sequence shown here is derived from an EMBL/GenBank/DDBJ whole genome shotgun (WGS) entry which is preliminary data.</text>
</comment>
<dbReference type="RefSeq" id="WP_174653948.1">
    <property type="nucleotide sequence ID" value="NZ_JAKRVX010000003.1"/>
</dbReference>
<evidence type="ECO:0000313" key="2">
    <source>
        <dbReference type="EMBL" id="MCL9816901.1"/>
    </source>
</evidence>
<dbReference type="FunFam" id="3.10.310.10:FF:000003">
    <property type="entry name" value="Proline racemase"/>
    <property type="match status" value="1"/>
</dbReference>
<reference evidence="2" key="1">
    <citation type="journal article" date="2022" name="Syst. Appl. Microbiol.">
        <title>Natronocalculus amylovorans gen. nov., sp. nov., and Natranaeroarchaeum aerophilus sp. nov., dominant culturable amylolytic natronoarchaea from hypersaline soda lakes in southwestern Siberia.</title>
        <authorList>
            <person name="Sorokin D.Y."/>
            <person name="Elcheninov A.G."/>
            <person name="Khizhniak T.V."/>
            <person name="Koenen M."/>
            <person name="Bale N.J."/>
            <person name="Damste J.S.S."/>
            <person name="Kublanov I.V."/>
        </authorList>
    </citation>
    <scope>NUCLEOTIDE SEQUENCE</scope>
    <source>
        <strain evidence="2">AArc-St2</strain>
    </source>
</reference>
<proteinExistence type="inferred from homology"/>
<evidence type="ECO:0000313" key="3">
    <source>
        <dbReference type="Proteomes" id="UP001203207"/>
    </source>
</evidence>
<dbReference type="AlphaFoldDB" id="A0AAE3FX65"/>
<dbReference type="Proteomes" id="UP001203207">
    <property type="component" value="Unassembled WGS sequence"/>
</dbReference>
<comment type="similarity">
    <text evidence="1">Belongs to the proline racemase family.</text>
</comment>
<dbReference type="SUPFAM" id="SSF54506">
    <property type="entry name" value="Diaminopimelate epimerase-like"/>
    <property type="match status" value="1"/>
</dbReference>
<dbReference type="InterPro" id="IPR008794">
    <property type="entry name" value="Pro_racemase_fam"/>
</dbReference>
<dbReference type="PANTHER" id="PTHR33442:SF1">
    <property type="entry name" value="TRANS-3-HYDROXY-L-PROLINE DEHYDRATASE"/>
    <property type="match status" value="1"/>
</dbReference>
<dbReference type="PANTHER" id="PTHR33442">
    <property type="entry name" value="TRANS-3-HYDROXY-L-PROLINE DEHYDRATASE"/>
    <property type="match status" value="1"/>
</dbReference>
<dbReference type="SFLD" id="SFLDS00028">
    <property type="entry name" value="Proline_Racemase"/>
    <property type="match status" value="1"/>
</dbReference>
<gene>
    <name evidence="2" type="ORF">AArcSt2_08095</name>
</gene>
<keyword evidence="3" id="KW-1185">Reference proteome</keyword>
<organism evidence="2 3">
    <name type="scientific">Natronocalculus amylovorans</name>
    <dbReference type="NCBI Taxonomy" id="2917812"/>
    <lineage>
        <taxon>Archaea</taxon>
        <taxon>Methanobacteriati</taxon>
        <taxon>Methanobacteriota</taxon>
        <taxon>Stenosarchaea group</taxon>
        <taxon>Halobacteria</taxon>
        <taxon>Halobacteriales</taxon>
        <taxon>Haloferacaceae</taxon>
        <taxon>Natronocalculus</taxon>
    </lineage>
</organism>
<sequence>MTPIDISPPAGWTQIQTIDAHTGGEPLRIVTDGLPPIEGETILEKRQYMQRELDRYRQALMYEPRGHADMYGAILVEPTVDDADIGVLFTHNEGYSTMCGHGIIALGAILAESNLVENKAEELRIETPAGIVTAQPIDDGDRVSRVAFTNVPSFVYARDRTVTVPGIGELQYDIAFGGAFYAYCQATDAGVGLTGADAASLIDVGRKIKAAVAADCEIIHPYEGDLSFLYGVIFTGPANGAADSRNICVFADGEIDRCPTGTGVSGRLALGHEDETIAPTEPFTVESIVGSTFTGSYTETTYGGYDAVIPTIEGSAYITGVHTFVLDPTDPFKNGFLL</sequence>
<name>A0AAE3FX65_9EURY</name>
<dbReference type="EMBL" id="JAKRVX010000003">
    <property type="protein sequence ID" value="MCL9816901.1"/>
    <property type="molecule type" value="Genomic_DNA"/>
</dbReference>
<accession>A0AAE3FX65</accession>